<keyword evidence="3" id="KW-1185">Reference proteome</keyword>
<feature type="domain" description="Heterokaryon incompatibility" evidence="1">
    <location>
        <begin position="81"/>
        <end position="230"/>
    </location>
</feature>
<dbReference type="Proteomes" id="UP000054302">
    <property type="component" value="Unassembled WGS sequence"/>
</dbReference>
<dbReference type="Pfam" id="PF06985">
    <property type="entry name" value="HET"/>
    <property type="match status" value="1"/>
</dbReference>
<accession>A0A0D1ZSL2</accession>
<dbReference type="HOGENOM" id="CLU_002639_2_12_1"/>
<dbReference type="PANTHER" id="PTHR33112">
    <property type="entry name" value="DOMAIN PROTEIN, PUTATIVE-RELATED"/>
    <property type="match status" value="1"/>
</dbReference>
<protein>
    <recommendedName>
        <fullName evidence="1">Heterokaryon incompatibility domain-containing protein</fullName>
    </recommendedName>
</protein>
<dbReference type="InterPro" id="IPR010730">
    <property type="entry name" value="HET"/>
</dbReference>
<evidence type="ECO:0000313" key="2">
    <source>
        <dbReference type="EMBL" id="KIV89828.1"/>
    </source>
</evidence>
<name>A0A0D1ZSL2_EXOME</name>
<evidence type="ECO:0000259" key="1">
    <source>
        <dbReference type="Pfam" id="PF06985"/>
    </source>
</evidence>
<reference evidence="2 3" key="1">
    <citation type="submission" date="2015-01" db="EMBL/GenBank/DDBJ databases">
        <title>The Genome Sequence of Exophiala mesophila CBS40295.</title>
        <authorList>
            <consortium name="The Broad Institute Genomics Platform"/>
            <person name="Cuomo C."/>
            <person name="de Hoog S."/>
            <person name="Gorbushina A."/>
            <person name="Stielow B."/>
            <person name="Teixiera M."/>
            <person name="Abouelleil A."/>
            <person name="Chapman S.B."/>
            <person name="Priest M."/>
            <person name="Young S.K."/>
            <person name="Wortman J."/>
            <person name="Nusbaum C."/>
            <person name="Birren B."/>
        </authorList>
    </citation>
    <scope>NUCLEOTIDE SEQUENCE [LARGE SCALE GENOMIC DNA]</scope>
    <source>
        <strain evidence="2 3">CBS 40295</strain>
    </source>
</reference>
<dbReference type="PANTHER" id="PTHR33112:SF10">
    <property type="entry name" value="TOL"/>
    <property type="match status" value="1"/>
</dbReference>
<dbReference type="VEuPathDB" id="FungiDB:PV10_07198"/>
<gene>
    <name evidence="2" type="ORF">PV10_07198</name>
</gene>
<dbReference type="OrthoDB" id="5362512at2759"/>
<dbReference type="AlphaFoldDB" id="A0A0D1ZSL2"/>
<dbReference type="EMBL" id="KN847524">
    <property type="protein sequence ID" value="KIV89828.1"/>
    <property type="molecule type" value="Genomic_DNA"/>
</dbReference>
<evidence type="ECO:0000313" key="3">
    <source>
        <dbReference type="Proteomes" id="UP000054302"/>
    </source>
</evidence>
<dbReference type="OMA" id="HENCKRG"/>
<proteinExistence type="predicted"/>
<organism evidence="2 3">
    <name type="scientific">Exophiala mesophila</name>
    <name type="common">Black yeast-like fungus</name>
    <dbReference type="NCBI Taxonomy" id="212818"/>
    <lineage>
        <taxon>Eukaryota</taxon>
        <taxon>Fungi</taxon>
        <taxon>Dikarya</taxon>
        <taxon>Ascomycota</taxon>
        <taxon>Pezizomycotina</taxon>
        <taxon>Eurotiomycetes</taxon>
        <taxon>Chaetothyriomycetidae</taxon>
        <taxon>Chaetothyriales</taxon>
        <taxon>Herpotrichiellaceae</taxon>
        <taxon>Exophiala</taxon>
    </lineage>
</organism>
<sequence length="559" mass="63581">MANMKLQVEFNKHPARAFSDVRSFETDLRLVTGWIQECALNHENCKRGQRSWYPTRLLHFESKAQNVKLIVSKENPPNGPYVTLSHRWGQHKYETLKPSTMQRLKKGIDAVTLPQIFQDAIQIAQALGVHYLWIDGLCIQQGEDYRSDWARESQQMDQVYSNAFFNISATLSEDGTESLFHRRSWRSIIPSRIQIDMQGRLEQYYVLDGDIWKDEVDEAPLSTRGWVFQERILAPRVIHFGPSQIGWECKELEALEMFPNGLPQMCGLSTMRKSDILQDPPAATQDSGSTDLDGFVDLWQQLVSAYSRCALSQPGDKLVAFLGIAKKFMQSRTDTYIAGMWEKTLTYDLAWNRATLDIEDYPLSKTSCRAPSWSWASVDGEIEFPKMLDGVRDHFVSDMQLSTTVDNSTPAVRRSKVQARGLCLPLRLKWSNRKISGVTVAGLHFMAADEEDSDQKIVLEDSTRAAEAGGAVGRLLLLPLFTTTHLLVGLVLIKTRGVNAHLRVGSVQLRIMAEPVGEITPPKDMKRERDGNRYWSVPALKLRLHILGNQRQVRKIEIF</sequence>
<dbReference type="GeneID" id="27325043"/>
<dbReference type="RefSeq" id="XP_016221402.1">
    <property type="nucleotide sequence ID" value="XM_016372070.1"/>
</dbReference>